<organism evidence="11 12">
    <name type="scientific">Allacma fusca</name>
    <dbReference type="NCBI Taxonomy" id="39272"/>
    <lineage>
        <taxon>Eukaryota</taxon>
        <taxon>Metazoa</taxon>
        <taxon>Ecdysozoa</taxon>
        <taxon>Arthropoda</taxon>
        <taxon>Hexapoda</taxon>
        <taxon>Collembola</taxon>
        <taxon>Symphypleona</taxon>
        <taxon>Sminthuridae</taxon>
        <taxon>Allacma</taxon>
    </lineage>
</organism>
<feature type="compositionally biased region" description="Polar residues" evidence="9">
    <location>
        <begin position="1"/>
        <end position="21"/>
    </location>
</feature>
<dbReference type="AlphaFoldDB" id="A0A8J2LUS0"/>
<feature type="domain" description="WW" evidence="10">
    <location>
        <begin position="152"/>
        <end position="172"/>
    </location>
</feature>
<dbReference type="EMBL" id="CAJVCH010549836">
    <property type="protein sequence ID" value="CAG7829025.1"/>
    <property type="molecule type" value="Genomic_DNA"/>
</dbReference>
<dbReference type="Proteomes" id="UP000708208">
    <property type="component" value="Unassembled WGS sequence"/>
</dbReference>
<evidence type="ECO:0000256" key="8">
    <source>
        <dbReference type="ARBA" id="ARBA00038057"/>
    </source>
</evidence>
<feature type="region of interest" description="Disordered" evidence="9">
    <location>
        <begin position="1"/>
        <end position="30"/>
    </location>
</feature>
<comment type="similarity">
    <text evidence="8">Belongs to the YAP1 family.</text>
</comment>
<evidence type="ECO:0000256" key="2">
    <source>
        <dbReference type="ARBA" id="ARBA00004496"/>
    </source>
</evidence>
<accession>A0A8J2LUS0</accession>
<dbReference type="InterPro" id="IPR001202">
    <property type="entry name" value="WW_dom"/>
</dbReference>
<evidence type="ECO:0000313" key="11">
    <source>
        <dbReference type="EMBL" id="CAG7829025.1"/>
    </source>
</evidence>
<keyword evidence="7" id="KW-0539">Nucleus</keyword>
<dbReference type="InterPro" id="IPR053819">
    <property type="entry name" value="TEADIR3_omega_loop"/>
</dbReference>
<gene>
    <name evidence="11" type="ORF">AFUS01_LOCUS38911</name>
</gene>
<feature type="compositionally biased region" description="Polar residues" evidence="9">
    <location>
        <begin position="68"/>
        <end position="79"/>
    </location>
</feature>
<evidence type="ECO:0000256" key="5">
    <source>
        <dbReference type="ARBA" id="ARBA00023159"/>
    </source>
</evidence>
<sequence length="172" mass="18155">MASGTNNPNGTAMGQSPQGNQVVHIRGDSDSELQALFDTVLQPNASNRPQQVPLRLRKLPDSFFNPPATGSRSPSVSVNHSRENSVDSTLKSMRRSPLPTTNGMGLGGHLRAHSSPASLEQTYSVASIQPHVGQPLGSAPAQSGSSGNLTDDPLPPGWEQACTSEGQIYFIK</sequence>
<feature type="region of interest" description="Disordered" evidence="9">
    <location>
        <begin position="60"/>
        <end position="98"/>
    </location>
</feature>
<evidence type="ECO:0000256" key="7">
    <source>
        <dbReference type="ARBA" id="ARBA00023242"/>
    </source>
</evidence>
<evidence type="ECO:0000256" key="3">
    <source>
        <dbReference type="ARBA" id="ARBA00022490"/>
    </source>
</evidence>
<keyword evidence="5" id="KW-0010">Activator</keyword>
<dbReference type="GO" id="GO:0035329">
    <property type="term" value="P:hippo signaling"/>
    <property type="evidence" value="ECO:0007669"/>
    <property type="project" value="TreeGrafter"/>
</dbReference>
<feature type="compositionally biased region" description="Polar residues" evidence="9">
    <location>
        <begin position="140"/>
        <end position="149"/>
    </location>
</feature>
<dbReference type="InterPro" id="IPR051583">
    <property type="entry name" value="YAP1"/>
</dbReference>
<evidence type="ECO:0000256" key="6">
    <source>
        <dbReference type="ARBA" id="ARBA00023163"/>
    </source>
</evidence>
<evidence type="ECO:0000259" key="10">
    <source>
        <dbReference type="PROSITE" id="PS50020"/>
    </source>
</evidence>
<dbReference type="PANTHER" id="PTHR17616">
    <property type="entry name" value="YES-ASSOCIATED PROTEIN YAP1 FAMILY MEMBER"/>
    <property type="match status" value="1"/>
</dbReference>
<dbReference type="PANTHER" id="PTHR17616:SF8">
    <property type="entry name" value="TRANSCRIPTIONAL COACTIVATOR YORKIE"/>
    <property type="match status" value="1"/>
</dbReference>
<dbReference type="GO" id="GO:0045944">
    <property type="term" value="P:positive regulation of transcription by RNA polymerase II"/>
    <property type="evidence" value="ECO:0007669"/>
    <property type="project" value="TreeGrafter"/>
</dbReference>
<proteinExistence type="inferred from homology"/>
<evidence type="ECO:0000256" key="9">
    <source>
        <dbReference type="SAM" id="MobiDB-lite"/>
    </source>
</evidence>
<keyword evidence="4" id="KW-0805">Transcription regulation</keyword>
<protein>
    <recommendedName>
        <fullName evidence="10">WW domain-containing protein</fullName>
    </recommendedName>
</protein>
<keyword evidence="12" id="KW-1185">Reference proteome</keyword>
<feature type="region of interest" description="Disordered" evidence="9">
    <location>
        <begin position="131"/>
        <end position="155"/>
    </location>
</feature>
<reference evidence="11" key="1">
    <citation type="submission" date="2021-06" db="EMBL/GenBank/DDBJ databases">
        <authorList>
            <person name="Hodson N. C."/>
            <person name="Mongue J. A."/>
            <person name="Jaron S. K."/>
        </authorList>
    </citation>
    <scope>NUCLEOTIDE SEQUENCE</scope>
</reference>
<keyword evidence="6" id="KW-0804">Transcription</keyword>
<comment type="subcellular location">
    <subcellularLocation>
        <location evidence="2">Cytoplasm</location>
    </subcellularLocation>
    <subcellularLocation>
        <location evidence="1">Nucleus</location>
    </subcellularLocation>
</comment>
<dbReference type="GO" id="GO:0005737">
    <property type="term" value="C:cytoplasm"/>
    <property type="evidence" value="ECO:0007669"/>
    <property type="project" value="UniProtKB-SubCell"/>
</dbReference>
<dbReference type="Pfam" id="PF15238">
    <property type="entry name" value="TEADIR3"/>
    <property type="match status" value="1"/>
</dbReference>
<name>A0A8J2LUS0_9HEXA</name>
<dbReference type="PROSITE" id="PS50020">
    <property type="entry name" value="WW_DOMAIN_2"/>
    <property type="match status" value="1"/>
</dbReference>
<comment type="caution">
    <text evidence="11">The sequence shown here is derived from an EMBL/GenBank/DDBJ whole genome shotgun (WGS) entry which is preliminary data.</text>
</comment>
<dbReference type="GO" id="GO:0005634">
    <property type="term" value="C:nucleus"/>
    <property type="evidence" value="ECO:0007669"/>
    <property type="project" value="UniProtKB-SubCell"/>
</dbReference>
<evidence type="ECO:0000256" key="1">
    <source>
        <dbReference type="ARBA" id="ARBA00004123"/>
    </source>
</evidence>
<keyword evidence="3" id="KW-0963">Cytoplasm</keyword>
<evidence type="ECO:0000256" key="4">
    <source>
        <dbReference type="ARBA" id="ARBA00023015"/>
    </source>
</evidence>
<dbReference type="GO" id="GO:0003713">
    <property type="term" value="F:transcription coactivator activity"/>
    <property type="evidence" value="ECO:0007669"/>
    <property type="project" value="TreeGrafter"/>
</dbReference>
<evidence type="ECO:0000313" key="12">
    <source>
        <dbReference type="Proteomes" id="UP000708208"/>
    </source>
</evidence>
<dbReference type="OrthoDB" id="2020426at2759"/>